<keyword evidence="3" id="KW-1185">Reference proteome</keyword>
<organism evidence="2 3">
    <name type="scientific">Lithospermum erythrorhizon</name>
    <name type="common">Purple gromwell</name>
    <name type="synonym">Lithospermum officinale var. erythrorhizon</name>
    <dbReference type="NCBI Taxonomy" id="34254"/>
    <lineage>
        <taxon>Eukaryota</taxon>
        <taxon>Viridiplantae</taxon>
        <taxon>Streptophyta</taxon>
        <taxon>Embryophyta</taxon>
        <taxon>Tracheophyta</taxon>
        <taxon>Spermatophyta</taxon>
        <taxon>Magnoliopsida</taxon>
        <taxon>eudicotyledons</taxon>
        <taxon>Gunneridae</taxon>
        <taxon>Pentapetalae</taxon>
        <taxon>asterids</taxon>
        <taxon>lamiids</taxon>
        <taxon>Boraginales</taxon>
        <taxon>Boraginaceae</taxon>
        <taxon>Boraginoideae</taxon>
        <taxon>Lithospermeae</taxon>
        <taxon>Lithospermum</taxon>
    </lineage>
</organism>
<evidence type="ECO:0000313" key="2">
    <source>
        <dbReference type="EMBL" id="GAA0144916.1"/>
    </source>
</evidence>
<proteinExistence type="predicted"/>
<dbReference type="Pfam" id="PF07727">
    <property type="entry name" value="RVT_2"/>
    <property type="match status" value="1"/>
</dbReference>
<protein>
    <recommendedName>
        <fullName evidence="1">Reverse transcriptase Ty1/copia-type domain-containing protein</fullName>
    </recommendedName>
</protein>
<name>A0AAV3P0Q2_LITER</name>
<comment type="caution">
    <text evidence="2">The sequence shown here is derived from an EMBL/GenBank/DDBJ whole genome shotgun (WGS) entry which is preliminary data.</text>
</comment>
<dbReference type="PANTHER" id="PTHR11439">
    <property type="entry name" value="GAG-POL-RELATED RETROTRANSPOSON"/>
    <property type="match status" value="1"/>
</dbReference>
<sequence length="334" mass="38237">MNSLTLKQAPGAWYERLKIIILKNGYAKGSVDNTLFVKKEKDQLIVAQIYVDDIVFGRVSNQLVKQFVQQMEAKFEMSMVGELKYFLEFQINQMEDSIFISQAKCVKNIVKKFGLKTAKSKRTPIAKHVKMTKDEDGKSVDISVYRCMIGSLLYLIASRPDISHSVGVCARYQVDPKKAPLLDIVMLTGHEILRTGRVPLEVASFRGIILFHGLASSRIQYLFLQPKLNILLLEVDVLNYFDNIFEKYGVKQGVMTLYYDNICAISIAKNPVQHSRTKHIDIRHHFIRELIEDKVINLEHINSDKQATDIFTKGLDVNQFEYLRTALGLCVIEK</sequence>
<accession>A0AAV3P0Q2</accession>
<dbReference type="Proteomes" id="UP001454036">
    <property type="component" value="Unassembled WGS sequence"/>
</dbReference>
<evidence type="ECO:0000313" key="3">
    <source>
        <dbReference type="Proteomes" id="UP001454036"/>
    </source>
</evidence>
<feature type="domain" description="Reverse transcriptase Ty1/copia-type" evidence="1">
    <location>
        <begin position="5"/>
        <end position="126"/>
    </location>
</feature>
<gene>
    <name evidence="2" type="ORF">LIER_05236</name>
</gene>
<reference evidence="2 3" key="1">
    <citation type="submission" date="2024-01" db="EMBL/GenBank/DDBJ databases">
        <title>The complete chloroplast genome sequence of Lithospermum erythrorhizon: insights into the phylogenetic relationship among Boraginaceae species and the maternal lineages of purple gromwells.</title>
        <authorList>
            <person name="Okada T."/>
            <person name="Watanabe K."/>
        </authorList>
    </citation>
    <scope>NUCLEOTIDE SEQUENCE [LARGE SCALE GENOMIC DNA]</scope>
</reference>
<dbReference type="InterPro" id="IPR013103">
    <property type="entry name" value="RVT_2"/>
</dbReference>
<evidence type="ECO:0000259" key="1">
    <source>
        <dbReference type="Pfam" id="PF07727"/>
    </source>
</evidence>
<dbReference type="EMBL" id="BAABME010000714">
    <property type="protein sequence ID" value="GAA0144916.1"/>
    <property type="molecule type" value="Genomic_DNA"/>
</dbReference>
<dbReference type="CDD" id="cd09272">
    <property type="entry name" value="RNase_HI_RT_Ty1"/>
    <property type="match status" value="1"/>
</dbReference>
<dbReference type="AlphaFoldDB" id="A0AAV3P0Q2"/>
<dbReference type="PANTHER" id="PTHR11439:SF486">
    <property type="entry name" value="RLK (RECEPTOR-LIKE KINASE) PROTEIN, PUTATIVE-RELATED"/>
    <property type="match status" value="1"/>
</dbReference>